<dbReference type="AlphaFoldDB" id="A0A182IH94"/>
<organism evidence="1 2">
    <name type="scientific">Anopheles arabiensis</name>
    <name type="common">Mosquito</name>
    <dbReference type="NCBI Taxonomy" id="7173"/>
    <lineage>
        <taxon>Eukaryota</taxon>
        <taxon>Metazoa</taxon>
        <taxon>Ecdysozoa</taxon>
        <taxon>Arthropoda</taxon>
        <taxon>Hexapoda</taxon>
        <taxon>Insecta</taxon>
        <taxon>Pterygota</taxon>
        <taxon>Neoptera</taxon>
        <taxon>Endopterygota</taxon>
        <taxon>Diptera</taxon>
        <taxon>Nematocera</taxon>
        <taxon>Culicoidea</taxon>
        <taxon>Culicidae</taxon>
        <taxon>Anophelinae</taxon>
        <taxon>Anopheles</taxon>
    </lineage>
</organism>
<proteinExistence type="predicted"/>
<dbReference type="VEuPathDB" id="VectorBase:AARA014828"/>
<sequence>MYSSDGAGVLHNQRPTIMLLFWQGSQLRHSIGTDRSANQFCRGIWKLSTPADVNCECECISISRVQIQVRRYCAFITYNFLKNKAKVAVVNFKQLVCSDG</sequence>
<accession>A0A182IH94</accession>
<dbReference type="Proteomes" id="UP000075840">
    <property type="component" value="Unassembled WGS sequence"/>
</dbReference>
<dbReference type="EnsemblMetazoa" id="AARA014828-RA">
    <property type="protein sequence ID" value="AARA014828-PA"/>
    <property type="gene ID" value="AARA014828"/>
</dbReference>
<keyword evidence="2" id="KW-1185">Reference proteome</keyword>
<evidence type="ECO:0000313" key="2">
    <source>
        <dbReference type="Proteomes" id="UP000075840"/>
    </source>
</evidence>
<reference evidence="1" key="1">
    <citation type="submission" date="2022-08" db="UniProtKB">
        <authorList>
            <consortium name="EnsemblMetazoa"/>
        </authorList>
    </citation>
    <scope>IDENTIFICATION</scope>
    <source>
        <strain evidence="1">Dongola</strain>
    </source>
</reference>
<protein>
    <submittedName>
        <fullName evidence="1">Uncharacterized protein</fullName>
    </submittedName>
</protein>
<dbReference type="EMBL" id="APCN01002622">
    <property type="status" value="NOT_ANNOTATED_CDS"/>
    <property type="molecule type" value="Genomic_DNA"/>
</dbReference>
<evidence type="ECO:0000313" key="1">
    <source>
        <dbReference type="EnsemblMetazoa" id="AARA014828-PA"/>
    </source>
</evidence>
<name>A0A182IH94_ANOAR</name>